<dbReference type="OrthoDB" id="6626154at2"/>
<dbReference type="SUPFAM" id="SSF52540">
    <property type="entry name" value="P-loop containing nucleoside triphosphate hydrolases"/>
    <property type="match status" value="1"/>
</dbReference>
<dbReference type="EMBL" id="FQUP01000002">
    <property type="protein sequence ID" value="SHF71392.1"/>
    <property type="molecule type" value="Genomic_DNA"/>
</dbReference>
<keyword evidence="2" id="KW-1185">Reference proteome</keyword>
<dbReference type="Proteomes" id="UP000184485">
    <property type="component" value="Unassembled WGS sequence"/>
</dbReference>
<evidence type="ECO:0000313" key="2">
    <source>
        <dbReference type="Proteomes" id="UP000184485"/>
    </source>
</evidence>
<sequence length="809" mass="91966">MRLIYIDAPAGSGKTRALTEKARWLAHTGDNVLFVQPTKELIDRTIERQLASNQRHTRYEAIYSDDERRGVSVSKQIIERLKSGFDGGGVLFITHVAFLRLKWHGRLMGWHLMIDEVPTAFQCFEHTVPETHRILTDLITPGQSDIAGYPFAVVRDGTELRKMARNGEKDEVWAQFQAVASVLESTRWLTYLHGENFDGVRNGTMKKLLIFSLLQPSICDPFDGVTIAAANFRESMLFRLWSRQGVAFVENSADTAKLNYRSHENGRLLTIHYAYDGRWSKTGKGTALKRSEFETLMDLMVGKLRNRLGDQHFLWVANKGDPDNLFNGMNGLRLPNVPHGLNEFQDYNCVVFLSALRLSNPVRSWFEAMGISAIEIDAAIHMEAAYQAIARSSLRSENSVEHVHVYLPDLATAEWLQTKFPESTLDFLDWIPERLRHKKKAGRPRIHENDNDRRSHSRRKIELCNAISATEALINNRSALLERIERLLPQSELIGDETIYIDDNNVAILSYGMRFDNVKCSTPKAVLIERSEDQFIERLRQYGLVQARSDNKKKMEAISPAIYDAFKAGQKRRGRQNIEFVSGVWIDVDRISCGPDNLSDIFRDCKFAIFNSVSNIDGKWRLHLYFPTKTIMPPESYKFIAERLATRIHESVQDAHVEDKLAPTDLFLLPCLATDSSGNYFRYFNDAGRTSIDVQVWLQAALDDHLAGSTPGDDIPFVESPTIDPTFPRNDVMIEKALTQWAQQGWKPGSGNEQFLKLALKLVRAGVDDDELQSLLRTAAGTANSPDDRRASIEGTVKSVRRFSKQWTV</sequence>
<protein>
    <submittedName>
        <fullName evidence="1">Uncharacterized protein</fullName>
    </submittedName>
</protein>
<reference evidence="1 2" key="1">
    <citation type="submission" date="2016-11" db="EMBL/GenBank/DDBJ databases">
        <authorList>
            <person name="Jaros S."/>
            <person name="Januszkiewicz K."/>
            <person name="Wedrychowicz H."/>
        </authorList>
    </citation>
    <scope>NUCLEOTIDE SEQUENCE [LARGE SCALE GENOMIC DNA]</scope>
    <source>
        <strain evidence="1 2">DSM 19436</strain>
    </source>
</reference>
<dbReference type="AlphaFoldDB" id="A0A1M5DX20"/>
<evidence type="ECO:0000313" key="1">
    <source>
        <dbReference type="EMBL" id="SHF71392.1"/>
    </source>
</evidence>
<accession>A0A1M5DX20</accession>
<dbReference type="STRING" id="1122133.SAMN02745157_2820"/>
<proteinExistence type="predicted"/>
<gene>
    <name evidence="1" type="ORF">SAMN02745157_2820</name>
</gene>
<dbReference type="Gene3D" id="3.40.50.300">
    <property type="entry name" value="P-loop containing nucleotide triphosphate hydrolases"/>
    <property type="match status" value="1"/>
</dbReference>
<organism evidence="1 2">
    <name type="scientific">Kaistia soli DSM 19436</name>
    <dbReference type="NCBI Taxonomy" id="1122133"/>
    <lineage>
        <taxon>Bacteria</taxon>
        <taxon>Pseudomonadati</taxon>
        <taxon>Pseudomonadota</taxon>
        <taxon>Alphaproteobacteria</taxon>
        <taxon>Hyphomicrobiales</taxon>
        <taxon>Kaistiaceae</taxon>
        <taxon>Kaistia</taxon>
    </lineage>
</organism>
<dbReference type="RefSeq" id="WP_139251448.1">
    <property type="nucleotide sequence ID" value="NZ_FQUP01000002.1"/>
</dbReference>
<dbReference type="InterPro" id="IPR027417">
    <property type="entry name" value="P-loop_NTPase"/>
</dbReference>
<name>A0A1M5DX20_9HYPH</name>